<evidence type="ECO:0000313" key="2">
    <source>
        <dbReference type="Proteomes" id="UP000271188"/>
    </source>
</evidence>
<dbReference type="AlphaFoldDB" id="A0A3S4WWW0"/>
<proteinExistence type="predicted"/>
<protein>
    <recommendedName>
        <fullName evidence="3">SGNH/GDSL hydrolase family protein</fullName>
    </recommendedName>
</protein>
<dbReference type="EMBL" id="LR134495">
    <property type="protein sequence ID" value="VEI75525.1"/>
    <property type="molecule type" value="Genomic_DNA"/>
</dbReference>
<sequence>MRNIIVFGSSSSEVFDYIFGNNPQYYPFWASGWSARGLRNLKKSNKDMEPYIPYLKSLSKDTNIFLHFGNVDIDFNLPYKMYHQHYYDIPLFLNEMCEGLLELKKFLNNMGFYNIFAVFTAPPTGLKDGYWDYPPLPYKVRGNLMLDFANRISEIIPTINCLYALIDSNNNPISAPRFVRKNDDHHLDYIKSQEIVYNHINNIEGMLKMRIPKHRELYEHLGYAPDVILKTGKPRPRTCR</sequence>
<dbReference type="Proteomes" id="UP000271188">
    <property type="component" value="Chromosome"/>
</dbReference>
<name>A0A3S4WWW0_MANHA</name>
<accession>A0A3S4WWW0</accession>
<evidence type="ECO:0008006" key="3">
    <source>
        <dbReference type="Google" id="ProtNLM"/>
    </source>
</evidence>
<organism evidence="1 2">
    <name type="scientific">Mannheimia haemolytica</name>
    <name type="common">Pasteurella haemolytica</name>
    <dbReference type="NCBI Taxonomy" id="75985"/>
    <lineage>
        <taxon>Bacteria</taxon>
        <taxon>Pseudomonadati</taxon>
        <taxon>Pseudomonadota</taxon>
        <taxon>Gammaproteobacteria</taxon>
        <taxon>Pasteurellales</taxon>
        <taxon>Pasteurellaceae</taxon>
        <taxon>Mannheimia</taxon>
    </lineage>
</organism>
<evidence type="ECO:0000313" key="1">
    <source>
        <dbReference type="EMBL" id="VEI75525.1"/>
    </source>
</evidence>
<dbReference type="RefSeq" id="WP_126301389.1">
    <property type="nucleotide sequence ID" value="NZ_LR134495.1"/>
</dbReference>
<reference evidence="1" key="1">
    <citation type="submission" date="2018-12" db="EMBL/GenBank/DDBJ databases">
        <authorList>
            <consortium name="Pathogen Informatics"/>
        </authorList>
    </citation>
    <scope>NUCLEOTIDE SEQUENCE [LARGE SCALE GENOMIC DNA]</scope>
    <source>
        <strain evidence="1">NCTC10643</strain>
    </source>
</reference>
<gene>
    <name evidence="1" type="ORF">NCTC10643_00527</name>
</gene>